<name>A0A1Y2H665_9FUNG</name>
<keyword evidence="1" id="KW-0472">Membrane</keyword>
<keyword evidence="1" id="KW-0812">Transmembrane</keyword>
<sequence length="159" mass="17538">MRSSIASPATEKSGMRIILTINGTRVYETISFSDMGDDAPSSAMEHFTMAGQSFQLQCIPTMSRQVFYVNHWRFVAPALLLATGAIVSVALGRFLRQSMSIRETTADIQQWMDNSQTILQAAANPMLVIDNNGKISVLASTGTQRTVPRAHRPFLKRTS</sequence>
<dbReference type="Proteomes" id="UP000193411">
    <property type="component" value="Unassembled WGS sequence"/>
</dbReference>
<feature type="transmembrane region" description="Helical" evidence="1">
    <location>
        <begin position="74"/>
        <end position="95"/>
    </location>
</feature>
<gene>
    <name evidence="2" type="ORF">BCR44DRAFT_1020717</name>
</gene>
<evidence type="ECO:0000313" key="3">
    <source>
        <dbReference type="Proteomes" id="UP000193411"/>
    </source>
</evidence>
<organism evidence="2 3">
    <name type="scientific">Catenaria anguillulae PL171</name>
    <dbReference type="NCBI Taxonomy" id="765915"/>
    <lineage>
        <taxon>Eukaryota</taxon>
        <taxon>Fungi</taxon>
        <taxon>Fungi incertae sedis</taxon>
        <taxon>Blastocladiomycota</taxon>
        <taxon>Blastocladiomycetes</taxon>
        <taxon>Blastocladiales</taxon>
        <taxon>Catenariaceae</taxon>
        <taxon>Catenaria</taxon>
    </lineage>
</organism>
<protein>
    <submittedName>
        <fullName evidence="2">Uncharacterized protein</fullName>
    </submittedName>
</protein>
<proteinExistence type="predicted"/>
<keyword evidence="3" id="KW-1185">Reference proteome</keyword>
<reference evidence="2 3" key="1">
    <citation type="submission" date="2016-07" db="EMBL/GenBank/DDBJ databases">
        <title>Pervasive Adenine N6-methylation of Active Genes in Fungi.</title>
        <authorList>
            <consortium name="DOE Joint Genome Institute"/>
            <person name="Mondo S.J."/>
            <person name="Dannebaum R.O."/>
            <person name="Kuo R.C."/>
            <person name="Labutti K."/>
            <person name="Haridas S."/>
            <person name="Kuo A."/>
            <person name="Salamov A."/>
            <person name="Ahrendt S.R."/>
            <person name="Lipzen A."/>
            <person name="Sullivan W."/>
            <person name="Andreopoulos W.B."/>
            <person name="Clum A."/>
            <person name="Lindquist E."/>
            <person name="Daum C."/>
            <person name="Ramamoorthy G.K."/>
            <person name="Gryganskyi A."/>
            <person name="Culley D."/>
            <person name="Magnuson J.K."/>
            <person name="James T.Y."/>
            <person name="O'Malley M.A."/>
            <person name="Stajich J.E."/>
            <person name="Spatafora J.W."/>
            <person name="Visel A."/>
            <person name="Grigoriev I.V."/>
        </authorList>
    </citation>
    <scope>NUCLEOTIDE SEQUENCE [LARGE SCALE GENOMIC DNA]</scope>
    <source>
        <strain evidence="2 3">PL171</strain>
    </source>
</reference>
<keyword evidence="1" id="KW-1133">Transmembrane helix</keyword>
<comment type="caution">
    <text evidence="2">The sequence shown here is derived from an EMBL/GenBank/DDBJ whole genome shotgun (WGS) entry which is preliminary data.</text>
</comment>
<dbReference type="EMBL" id="MCFL01000105">
    <property type="protein sequence ID" value="ORZ30068.1"/>
    <property type="molecule type" value="Genomic_DNA"/>
</dbReference>
<evidence type="ECO:0000256" key="1">
    <source>
        <dbReference type="SAM" id="Phobius"/>
    </source>
</evidence>
<accession>A0A1Y2H665</accession>
<dbReference type="AlphaFoldDB" id="A0A1Y2H665"/>
<evidence type="ECO:0000313" key="2">
    <source>
        <dbReference type="EMBL" id="ORZ30068.1"/>
    </source>
</evidence>